<evidence type="ECO:0000256" key="8">
    <source>
        <dbReference type="SAM" id="Phobius"/>
    </source>
</evidence>
<feature type="transmembrane region" description="Helical" evidence="8">
    <location>
        <begin position="68"/>
        <end position="88"/>
    </location>
</feature>
<comment type="caution">
    <text evidence="9">The sequence shown here is derived from an EMBL/GenBank/DDBJ whole genome shotgun (WGS) entry which is preliminary data.</text>
</comment>
<evidence type="ECO:0000256" key="5">
    <source>
        <dbReference type="ARBA" id="ARBA00038039"/>
    </source>
</evidence>
<dbReference type="OrthoDB" id="8048523at2759"/>
<dbReference type="FunFam" id="1.20.1280.290:FF:000009">
    <property type="entry name" value="PQ loop repeat family protein"/>
    <property type="match status" value="1"/>
</dbReference>
<dbReference type="AlphaFoldDB" id="A0A8H5LI38"/>
<feature type="region of interest" description="Disordered" evidence="7">
    <location>
        <begin position="93"/>
        <end position="123"/>
    </location>
</feature>
<feature type="transmembrane region" description="Helical" evidence="8">
    <location>
        <begin position="292"/>
        <end position="310"/>
    </location>
</feature>
<comment type="subcellular location">
    <subcellularLocation>
        <location evidence="1">Membrane</location>
        <topology evidence="1">Multi-pass membrane protein</topology>
    </subcellularLocation>
</comment>
<feature type="region of interest" description="Disordered" evidence="7">
    <location>
        <begin position="493"/>
        <end position="514"/>
    </location>
</feature>
<sequence length="573" mass="62264">MPGSALFSGLLGYVSIGCWLGAQFPQVLENFRRQSCDGLAWPFLANWFLGDFSNLIGCLLTNQLPFQVYLATYFCLIDLVLLSQYLYYERPSKSLASPPPPTASYPQRPASVIPTSRKLSTDRTTTRYRTLSAVAANVAAAAALAARQDERSARHTTGHDSDLLLRADGPHSFTSHIPLGDEAHDSDSDDGHPAAMIDSFYSEGGRDIGRKRVSWSIERHRTRAGSVNRISAIGPSLVSPITALDVDSVRRGRSLGRSTEELLEDSEEATQASEPVSSAANRRNSRAGKKSATMVFLGAWALFGVGTFVGSKRGLSSKTATLNVGRVLSPLSSVRSSMGQDVPIAVTSTMAAIDPSLIPDAVREIPLTFKDQGPSTPTEPVPPPHDSHPSIERIIGRISAWLCTTLYLTSRLPQIWKNGLSMYLFVFAFLGNVFYVASILLSPNAYLPPPQSTEFMKESIPYLLGSGGTLMFDITIVTQSFIYKPKHKRRYTRSRSNTANIEVGSDSSEDVTVTTESERSGLLAGDALAKYHHHTYSQQPGSLYSTAAATTSNSREDGLTRGRTTQVARSISD</sequence>
<evidence type="ECO:0000256" key="1">
    <source>
        <dbReference type="ARBA" id="ARBA00004141"/>
    </source>
</evidence>
<keyword evidence="4 8" id="KW-0472">Membrane</keyword>
<reference evidence="9 10" key="1">
    <citation type="journal article" date="2020" name="ISME J.">
        <title>Uncovering the hidden diversity of litter-decomposition mechanisms in mushroom-forming fungi.</title>
        <authorList>
            <person name="Floudas D."/>
            <person name="Bentzer J."/>
            <person name="Ahren D."/>
            <person name="Johansson T."/>
            <person name="Persson P."/>
            <person name="Tunlid A."/>
        </authorList>
    </citation>
    <scope>NUCLEOTIDE SEQUENCE [LARGE SCALE GENOMIC DNA]</scope>
    <source>
        <strain evidence="9 10">CBS 146.42</strain>
    </source>
</reference>
<evidence type="ECO:0000313" key="10">
    <source>
        <dbReference type="Proteomes" id="UP000559027"/>
    </source>
</evidence>
<dbReference type="SMART" id="SM00679">
    <property type="entry name" value="CTNS"/>
    <property type="match status" value="2"/>
</dbReference>
<dbReference type="GO" id="GO:0000329">
    <property type="term" value="C:fungal-type vacuole membrane"/>
    <property type="evidence" value="ECO:0007669"/>
    <property type="project" value="TreeGrafter"/>
</dbReference>
<evidence type="ECO:0000256" key="4">
    <source>
        <dbReference type="ARBA" id="ARBA00023136"/>
    </source>
</evidence>
<evidence type="ECO:0000256" key="3">
    <source>
        <dbReference type="ARBA" id="ARBA00022989"/>
    </source>
</evidence>
<dbReference type="PANTHER" id="PTHR16201:SF34">
    <property type="entry name" value="LYSOSOMAL AMINO ACID TRANSPORTER 1"/>
    <property type="match status" value="1"/>
</dbReference>
<dbReference type="PANTHER" id="PTHR16201">
    <property type="entry name" value="SEVEN TRANSMEMBRANE PROTEIN 1-RELATED"/>
    <property type="match status" value="1"/>
</dbReference>
<feature type="transmembrane region" description="Helical" evidence="8">
    <location>
        <begin position="422"/>
        <end position="442"/>
    </location>
</feature>
<feature type="transmembrane region" description="Helical" evidence="8">
    <location>
        <begin position="6"/>
        <end position="28"/>
    </location>
</feature>
<proteinExistence type="inferred from homology"/>
<feature type="compositionally biased region" description="Polar residues" evidence="7">
    <location>
        <begin position="269"/>
        <end position="282"/>
    </location>
</feature>
<evidence type="ECO:0000256" key="6">
    <source>
        <dbReference type="ARBA" id="ARBA00050768"/>
    </source>
</evidence>
<gene>
    <name evidence="9" type="ORF">D9756_001491</name>
</gene>
<evidence type="ECO:0000313" key="9">
    <source>
        <dbReference type="EMBL" id="KAF5358027.1"/>
    </source>
</evidence>
<dbReference type="InterPro" id="IPR006603">
    <property type="entry name" value="PQ-loop_rpt"/>
</dbReference>
<keyword evidence="10" id="KW-1185">Reference proteome</keyword>
<name>A0A8H5LI38_9AGAR</name>
<organism evidence="9 10">
    <name type="scientific">Leucocoprinus leucothites</name>
    <dbReference type="NCBI Taxonomy" id="201217"/>
    <lineage>
        <taxon>Eukaryota</taxon>
        <taxon>Fungi</taxon>
        <taxon>Dikarya</taxon>
        <taxon>Basidiomycota</taxon>
        <taxon>Agaricomycotina</taxon>
        <taxon>Agaricomycetes</taxon>
        <taxon>Agaricomycetidae</taxon>
        <taxon>Agaricales</taxon>
        <taxon>Agaricineae</taxon>
        <taxon>Agaricaceae</taxon>
        <taxon>Leucocoprinus</taxon>
    </lineage>
</organism>
<feature type="compositionally biased region" description="Polar residues" evidence="7">
    <location>
        <begin position="562"/>
        <end position="573"/>
    </location>
</feature>
<comment type="similarity">
    <text evidence="5">Belongs to the laat-1 family.</text>
</comment>
<evidence type="ECO:0000256" key="7">
    <source>
        <dbReference type="SAM" id="MobiDB-lite"/>
    </source>
</evidence>
<dbReference type="Proteomes" id="UP000559027">
    <property type="component" value="Unassembled WGS sequence"/>
</dbReference>
<accession>A0A8H5LI38</accession>
<dbReference type="GO" id="GO:0015174">
    <property type="term" value="F:basic amino acid transmembrane transporter activity"/>
    <property type="evidence" value="ECO:0007669"/>
    <property type="project" value="TreeGrafter"/>
</dbReference>
<dbReference type="EMBL" id="JAACJO010000005">
    <property type="protein sequence ID" value="KAF5358027.1"/>
    <property type="molecule type" value="Genomic_DNA"/>
</dbReference>
<dbReference type="Pfam" id="PF04193">
    <property type="entry name" value="PQ-loop"/>
    <property type="match status" value="2"/>
</dbReference>
<keyword evidence="3 8" id="KW-1133">Transmembrane helix</keyword>
<dbReference type="InterPro" id="IPR051415">
    <property type="entry name" value="LAAT-1"/>
</dbReference>
<protein>
    <submittedName>
        <fullName evidence="9">Uncharacterized protein</fullName>
    </submittedName>
</protein>
<feature type="region of interest" description="Disordered" evidence="7">
    <location>
        <begin position="547"/>
        <end position="573"/>
    </location>
</feature>
<feature type="transmembrane region" description="Helical" evidence="8">
    <location>
        <begin position="462"/>
        <end position="483"/>
    </location>
</feature>
<evidence type="ECO:0000256" key="2">
    <source>
        <dbReference type="ARBA" id="ARBA00022692"/>
    </source>
</evidence>
<feature type="transmembrane region" description="Helical" evidence="8">
    <location>
        <begin position="40"/>
        <end position="62"/>
    </location>
</feature>
<dbReference type="Gene3D" id="1.20.1280.290">
    <property type="match status" value="2"/>
</dbReference>
<comment type="catalytic activity">
    <reaction evidence="6">
        <text>L-histidine(out) + L-arginine(in) = L-histidine(in) + L-arginine(out)</text>
        <dbReference type="Rhea" id="RHEA:71063"/>
        <dbReference type="ChEBI" id="CHEBI:32682"/>
        <dbReference type="ChEBI" id="CHEBI:57595"/>
    </reaction>
</comment>
<keyword evidence="2 8" id="KW-0812">Transmembrane</keyword>
<feature type="region of interest" description="Disordered" evidence="7">
    <location>
        <begin position="259"/>
        <end position="288"/>
    </location>
</feature>
<dbReference type="GO" id="GO:0034488">
    <property type="term" value="P:basic amino acid transmembrane export from vacuole"/>
    <property type="evidence" value="ECO:0007669"/>
    <property type="project" value="TreeGrafter"/>
</dbReference>